<dbReference type="PANTHER" id="PTHR15893">
    <property type="entry name" value="RIBOSOMAL PROTEIN L27"/>
    <property type="match status" value="1"/>
</dbReference>
<dbReference type="NCBIfam" id="TIGR00062">
    <property type="entry name" value="L27"/>
    <property type="match status" value="1"/>
</dbReference>
<keyword evidence="7" id="KW-1185">Reference proteome</keyword>
<keyword evidence="3" id="KW-0687">Ribonucleoprotein</keyword>
<dbReference type="GO" id="GO:0003735">
    <property type="term" value="F:structural constituent of ribosome"/>
    <property type="evidence" value="ECO:0007669"/>
    <property type="project" value="InterPro"/>
</dbReference>
<dbReference type="Proteomes" id="UP000823405">
    <property type="component" value="Unassembled WGS sequence"/>
</dbReference>
<dbReference type="GO" id="GO:0022625">
    <property type="term" value="C:cytosolic large ribosomal subunit"/>
    <property type="evidence" value="ECO:0007669"/>
    <property type="project" value="TreeGrafter"/>
</dbReference>
<dbReference type="Gene3D" id="2.40.50.100">
    <property type="match status" value="1"/>
</dbReference>
<evidence type="ECO:0000313" key="6">
    <source>
        <dbReference type="EMBL" id="KAG0323322.1"/>
    </source>
</evidence>
<proteinExistence type="inferred from homology"/>
<comment type="caution">
    <text evidence="6">The sequence shown here is derived from an EMBL/GenBank/DDBJ whole genome shotgun (WGS) entry which is preliminary data.</text>
</comment>
<dbReference type="InterPro" id="IPR018261">
    <property type="entry name" value="Ribosomal_bL27_CS"/>
</dbReference>
<evidence type="ECO:0000256" key="3">
    <source>
        <dbReference type="ARBA" id="ARBA00023274"/>
    </source>
</evidence>
<protein>
    <recommendedName>
        <fullName evidence="4">Large ribosomal subunit protein bL27m</fullName>
    </recommendedName>
</protein>
<gene>
    <name evidence="6" type="ORF">BGZ97_008658</name>
</gene>
<dbReference type="HAMAP" id="MF_00539">
    <property type="entry name" value="Ribosomal_bL27"/>
    <property type="match status" value="1"/>
</dbReference>
<accession>A0A9P6UX71</accession>
<dbReference type="SUPFAM" id="SSF110324">
    <property type="entry name" value="Ribosomal L27 protein-like"/>
    <property type="match status" value="1"/>
</dbReference>
<comment type="similarity">
    <text evidence="1">Belongs to the bacterial ribosomal protein bL27 family.</text>
</comment>
<evidence type="ECO:0000313" key="7">
    <source>
        <dbReference type="Proteomes" id="UP000823405"/>
    </source>
</evidence>
<dbReference type="PROSITE" id="PS00831">
    <property type="entry name" value="RIBOSOMAL_L27"/>
    <property type="match status" value="1"/>
</dbReference>
<evidence type="ECO:0000256" key="2">
    <source>
        <dbReference type="ARBA" id="ARBA00022980"/>
    </source>
</evidence>
<name>A0A9P6UX71_9FUNG</name>
<evidence type="ECO:0000256" key="5">
    <source>
        <dbReference type="SAM" id="MobiDB-lite"/>
    </source>
</evidence>
<dbReference type="OrthoDB" id="1867012at2759"/>
<evidence type="ECO:0000256" key="1">
    <source>
        <dbReference type="ARBA" id="ARBA00010797"/>
    </source>
</evidence>
<dbReference type="PANTHER" id="PTHR15893:SF0">
    <property type="entry name" value="LARGE RIBOSOMAL SUBUNIT PROTEIN BL27M"/>
    <property type="match status" value="1"/>
</dbReference>
<evidence type="ECO:0000256" key="4">
    <source>
        <dbReference type="ARBA" id="ARBA00035267"/>
    </source>
</evidence>
<dbReference type="AlphaFoldDB" id="A0A9P6UX71"/>
<dbReference type="InterPro" id="IPR001684">
    <property type="entry name" value="Ribosomal_bL27"/>
</dbReference>
<feature type="region of interest" description="Disordered" evidence="5">
    <location>
        <begin position="1"/>
        <end position="21"/>
    </location>
</feature>
<reference evidence="6" key="1">
    <citation type="journal article" date="2020" name="Fungal Divers.">
        <title>Resolving the Mortierellaceae phylogeny through synthesis of multi-gene phylogenetics and phylogenomics.</title>
        <authorList>
            <person name="Vandepol N."/>
            <person name="Liber J."/>
            <person name="Desiro A."/>
            <person name="Na H."/>
            <person name="Kennedy M."/>
            <person name="Barry K."/>
            <person name="Grigoriev I.V."/>
            <person name="Miller A.N."/>
            <person name="O'Donnell K."/>
            <person name="Stajich J.E."/>
            <person name="Bonito G."/>
        </authorList>
    </citation>
    <scope>NUCLEOTIDE SEQUENCE</scope>
    <source>
        <strain evidence="6">NVP60</strain>
    </source>
</reference>
<dbReference type="FunFam" id="2.40.50.100:FF:000020">
    <property type="entry name" value="50S ribosomal protein L27"/>
    <property type="match status" value="1"/>
</dbReference>
<organism evidence="6 7">
    <name type="scientific">Linnemannia gamsii</name>
    <dbReference type="NCBI Taxonomy" id="64522"/>
    <lineage>
        <taxon>Eukaryota</taxon>
        <taxon>Fungi</taxon>
        <taxon>Fungi incertae sedis</taxon>
        <taxon>Mucoromycota</taxon>
        <taxon>Mortierellomycotina</taxon>
        <taxon>Mortierellomycetes</taxon>
        <taxon>Mortierellales</taxon>
        <taxon>Mortierellaceae</taxon>
        <taxon>Linnemannia</taxon>
    </lineage>
</organism>
<sequence length="116" mass="12185">MAHKKAGGSSRNGRDSESKRLGVKVYGGQAINAGGIIVRQRGTRMHPGENVGIGKDHTLYALTDGHSSGFSGSMQKAPPASGAFCVNALNLISGRLYCSRSLRAAMADQIVQTRVN</sequence>
<keyword evidence="2" id="KW-0689">Ribosomal protein</keyword>
<dbReference type="EMBL" id="JAAAIN010000004">
    <property type="protein sequence ID" value="KAG0323322.1"/>
    <property type="molecule type" value="Genomic_DNA"/>
</dbReference>
<dbReference type="PRINTS" id="PR00063">
    <property type="entry name" value="RIBOSOMALL27"/>
</dbReference>
<dbReference type="GO" id="GO:0006412">
    <property type="term" value="P:translation"/>
    <property type="evidence" value="ECO:0007669"/>
    <property type="project" value="InterPro"/>
</dbReference>
<dbReference type="Pfam" id="PF01016">
    <property type="entry name" value="Ribosomal_L27"/>
    <property type="match status" value="1"/>
</dbReference>